<dbReference type="Pfam" id="PF01041">
    <property type="entry name" value="DegT_DnrJ_EryC1"/>
    <property type="match status" value="2"/>
</dbReference>
<dbReference type="Gene3D" id="3.90.1150.10">
    <property type="entry name" value="Aspartate Aminotransferase, domain 1"/>
    <property type="match status" value="1"/>
</dbReference>
<dbReference type="GO" id="GO:0030170">
    <property type="term" value="F:pyridoxal phosphate binding"/>
    <property type="evidence" value="ECO:0007669"/>
    <property type="project" value="TreeGrafter"/>
</dbReference>
<gene>
    <name evidence="2" type="primary">btrR_3</name>
    <name evidence="2" type="ORF">GALL_134140</name>
</gene>
<proteinExistence type="predicted"/>
<keyword evidence="2" id="KW-0808">Transferase</keyword>
<dbReference type="SUPFAM" id="SSF53383">
    <property type="entry name" value="PLP-dependent transferases"/>
    <property type="match status" value="1"/>
</dbReference>
<dbReference type="Gene3D" id="3.40.640.10">
    <property type="entry name" value="Type I PLP-dependent aspartate aminotransferase-like (Major domain)"/>
    <property type="match status" value="1"/>
</dbReference>
<protein>
    <submittedName>
        <fullName evidence="2">L-glutamine:2-deoxy-scyllo-inosose aminotransferase</fullName>
        <ecNumber evidence="2">2.6.1.100</ecNumber>
        <ecNumber evidence="2">2.6.1.101</ecNumber>
    </submittedName>
</protein>
<dbReference type="GO" id="GO:0000271">
    <property type="term" value="P:polysaccharide biosynthetic process"/>
    <property type="evidence" value="ECO:0007669"/>
    <property type="project" value="TreeGrafter"/>
</dbReference>
<dbReference type="InterPro" id="IPR015421">
    <property type="entry name" value="PyrdxlP-dep_Trfase_major"/>
</dbReference>
<dbReference type="AlphaFoldDB" id="A0A1J5SKD5"/>
<comment type="caution">
    <text evidence="2">The sequence shown here is derived from an EMBL/GenBank/DDBJ whole genome shotgun (WGS) entry which is preliminary data.</text>
</comment>
<name>A0A1J5SKD5_9ZZZZ</name>
<dbReference type="EC" id="2.6.1.101" evidence="2"/>
<dbReference type="PANTHER" id="PTHR30244:SF9">
    <property type="entry name" value="PROTEIN RV3402C"/>
    <property type="match status" value="1"/>
</dbReference>
<keyword evidence="2" id="KW-0032">Aminotransferase</keyword>
<dbReference type="InterPro" id="IPR000653">
    <property type="entry name" value="DegT/StrS_aminotransferase"/>
</dbReference>
<organism evidence="2">
    <name type="scientific">mine drainage metagenome</name>
    <dbReference type="NCBI Taxonomy" id="410659"/>
    <lineage>
        <taxon>unclassified sequences</taxon>
        <taxon>metagenomes</taxon>
        <taxon>ecological metagenomes</taxon>
    </lineage>
</organism>
<evidence type="ECO:0000256" key="1">
    <source>
        <dbReference type="ARBA" id="ARBA00022898"/>
    </source>
</evidence>
<dbReference type="EC" id="2.6.1.100" evidence="2"/>
<dbReference type="GO" id="GO:0008483">
    <property type="term" value="F:transaminase activity"/>
    <property type="evidence" value="ECO:0007669"/>
    <property type="project" value="UniProtKB-KW"/>
</dbReference>
<accession>A0A1J5SKD5</accession>
<dbReference type="InterPro" id="IPR015422">
    <property type="entry name" value="PyrdxlP-dep_Trfase_small"/>
</dbReference>
<dbReference type="InterPro" id="IPR015424">
    <property type="entry name" value="PyrdxlP-dep_Trfase"/>
</dbReference>
<dbReference type="PIRSF" id="PIRSF000390">
    <property type="entry name" value="PLP_StrS"/>
    <property type="match status" value="1"/>
</dbReference>
<reference evidence="2" key="1">
    <citation type="submission" date="2016-10" db="EMBL/GenBank/DDBJ databases">
        <title>Sequence of Gallionella enrichment culture.</title>
        <authorList>
            <person name="Poehlein A."/>
            <person name="Muehling M."/>
            <person name="Daniel R."/>
        </authorList>
    </citation>
    <scope>NUCLEOTIDE SEQUENCE</scope>
</reference>
<keyword evidence="1" id="KW-0663">Pyridoxal phosphate</keyword>
<sequence length="406" mass="44119">MTHWLQEPPPTAGLPLSWRDFVKGSASLEHDLATFTGQIDAQIECSGTAAILVALTTLKRMSIRRNVVIPAYTCPLVPLAILRCGLKPVLCDTKPNHFDLCPESLKAVCDEETLAVISTHLGGRVADIKSTTDIATQVGAYVVEDAAQALGANWQGQAVGTVGDIGCFSLGVGKGLTIYGGGAVVARDKNMRHQLRTTSAELASSKSTWHHIMWEARRLLELAGYYALYRPSGLKLAFGLALRRNLKKNKFIEAAGDDCSADFPLHRVGLLRKTIGASALKRLPDFIANTSKQALRRKSLLSNIPGIIVMDDNIGDVGTWPYFLVLMPTQATRDLALSKLWAARLGVGRLFIHALADYPYLTSAFDSSDTPNASDFAARTLTISNSLWLNEDDFMHICIVLEQSVA</sequence>
<evidence type="ECO:0000313" key="2">
    <source>
        <dbReference type="EMBL" id="OIR04480.1"/>
    </source>
</evidence>
<dbReference type="EMBL" id="MLJW01000057">
    <property type="protein sequence ID" value="OIR04480.1"/>
    <property type="molecule type" value="Genomic_DNA"/>
</dbReference>
<dbReference type="PANTHER" id="PTHR30244">
    <property type="entry name" value="TRANSAMINASE"/>
    <property type="match status" value="1"/>
</dbReference>